<dbReference type="InterPro" id="IPR001128">
    <property type="entry name" value="Cyt_P450"/>
</dbReference>
<evidence type="ECO:0000256" key="6">
    <source>
        <dbReference type="ARBA" id="ARBA00023004"/>
    </source>
</evidence>
<keyword evidence="6 8" id="KW-0408">Iron</keyword>
<keyword evidence="9" id="KW-0472">Membrane</keyword>
<evidence type="ECO:0000256" key="4">
    <source>
        <dbReference type="ARBA" id="ARBA00022723"/>
    </source>
</evidence>
<keyword evidence="9" id="KW-0812">Transmembrane</keyword>
<keyword evidence="11" id="KW-1185">Reference proteome</keyword>
<dbReference type="SUPFAM" id="SSF48264">
    <property type="entry name" value="Cytochrome P450"/>
    <property type="match status" value="1"/>
</dbReference>
<accession>A0A8H5B221</accession>
<dbReference type="Gene3D" id="1.10.630.10">
    <property type="entry name" value="Cytochrome P450"/>
    <property type="match status" value="1"/>
</dbReference>
<evidence type="ECO:0000256" key="8">
    <source>
        <dbReference type="PIRSR" id="PIRSR602403-1"/>
    </source>
</evidence>
<evidence type="ECO:0000256" key="2">
    <source>
        <dbReference type="ARBA" id="ARBA00010617"/>
    </source>
</evidence>
<dbReference type="Proteomes" id="UP000567179">
    <property type="component" value="Unassembled WGS sequence"/>
</dbReference>
<dbReference type="GO" id="GO:0020037">
    <property type="term" value="F:heme binding"/>
    <property type="evidence" value="ECO:0007669"/>
    <property type="project" value="InterPro"/>
</dbReference>
<dbReference type="PRINTS" id="PR00465">
    <property type="entry name" value="EP450IV"/>
</dbReference>
<sequence length="516" mass="57999">MGLEDTLHLSSLLHLSAWADRLPLSLVSVVTGTLITLGLSAYLAFRPNWVGSVYEIGGGSLLCSWQFFAYRHDFLKRHFGESGSNILRFRLFKNVVTAVRGDKAKKVFFTNPNFGMKEGYVLLHPSIPSVPKVASKTSPALGNVQKLDAIVKMTTVLFNRDRFGDAIPMLLDDVHKYLLGWGESGRVQPFEEMHCLLFHMTIRLTSCNDLANDQNAVTALRGYFDDVEKAVTPFGYCFPFLARNQQKTREDANRSIYFLLRQFVQKRRSATTPSSDAIDWLMSQGLEDDMITSIVMGFTFAAATNSSVQSSWLTLYLGAYPEWREKAIAEYEAMIAKHGSLPASAPVHQQLATIPLQAWETELQTMDMIIRESMRLNVVGAALRRNVEQDVAVEGVDIKRGDFLVYDLFDTHMNPEIYSNPTSFDPSRFGPGRHEDQKTPLSYLAWGAGRHPCTGSKVAKLEMKVVIAALLLTFDYKLVDANGSPVHEVPATNKNDYQQSRPHPHEALFLQYTRKD</sequence>
<keyword evidence="3 8" id="KW-0349">Heme</keyword>
<feature type="transmembrane region" description="Helical" evidence="9">
    <location>
        <begin position="22"/>
        <end position="45"/>
    </location>
</feature>
<dbReference type="PANTHER" id="PTHR24286">
    <property type="entry name" value="CYTOCHROME P450 26"/>
    <property type="match status" value="1"/>
</dbReference>
<evidence type="ECO:0000313" key="11">
    <source>
        <dbReference type="Proteomes" id="UP000567179"/>
    </source>
</evidence>
<dbReference type="EMBL" id="JAACJJ010000043">
    <property type="protein sequence ID" value="KAF5314881.1"/>
    <property type="molecule type" value="Genomic_DNA"/>
</dbReference>
<dbReference type="GO" id="GO:0005506">
    <property type="term" value="F:iron ion binding"/>
    <property type="evidence" value="ECO:0007669"/>
    <property type="project" value="InterPro"/>
</dbReference>
<keyword evidence="4 8" id="KW-0479">Metal-binding</keyword>
<comment type="similarity">
    <text evidence="2">Belongs to the cytochrome P450 family.</text>
</comment>
<dbReference type="AlphaFoldDB" id="A0A8H5B221"/>
<evidence type="ECO:0000256" key="7">
    <source>
        <dbReference type="ARBA" id="ARBA00023033"/>
    </source>
</evidence>
<dbReference type="GO" id="GO:0016125">
    <property type="term" value="P:sterol metabolic process"/>
    <property type="evidence" value="ECO:0007669"/>
    <property type="project" value="TreeGrafter"/>
</dbReference>
<dbReference type="Pfam" id="PF00067">
    <property type="entry name" value="p450"/>
    <property type="match status" value="1"/>
</dbReference>
<evidence type="ECO:0000256" key="1">
    <source>
        <dbReference type="ARBA" id="ARBA00001971"/>
    </source>
</evidence>
<name>A0A8H5B221_9AGAR</name>
<keyword evidence="9" id="KW-1133">Transmembrane helix</keyword>
<dbReference type="InterPro" id="IPR002403">
    <property type="entry name" value="Cyt_P450_E_grp-IV"/>
</dbReference>
<evidence type="ECO:0000256" key="3">
    <source>
        <dbReference type="ARBA" id="ARBA00022617"/>
    </source>
</evidence>
<dbReference type="GO" id="GO:0016705">
    <property type="term" value="F:oxidoreductase activity, acting on paired donors, with incorporation or reduction of molecular oxygen"/>
    <property type="evidence" value="ECO:0007669"/>
    <property type="project" value="InterPro"/>
</dbReference>
<gene>
    <name evidence="10" type="ORF">D9619_007493</name>
</gene>
<protein>
    <recommendedName>
        <fullName evidence="12">Cytochrome P450</fullName>
    </recommendedName>
</protein>
<comment type="cofactor">
    <cofactor evidence="1 8">
        <name>heme</name>
        <dbReference type="ChEBI" id="CHEBI:30413"/>
    </cofactor>
</comment>
<dbReference type="InterPro" id="IPR036396">
    <property type="entry name" value="Cyt_P450_sf"/>
</dbReference>
<dbReference type="PANTHER" id="PTHR24286:SF24">
    <property type="entry name" value="LANOSTEROL 14-ALPHA DEMETHYLASE"/>
    <property type="match status" value="1"/>
</dbReference>
<keyword evidence="5" id="KW-0560">Oxidoreductase</keyword>
<evidence type="ECO:0000256" key="5">
    <source>
        <dbReference type="ARBA" id="ARBA00023002"/>
    </source>
</evidence>
<organism evidence="10 11">
    <name type="scientific">Psilocybe cf. subviscida</name>
    <dbReference type="NCBI Taxonomy" id="2480587"/>
    <lineage>
        <taxon>Eukaryota</taxon>
        <taxon>Fungi</taxon>
        <taxon>Dikarya</taxon>
        <taxon>Basidiomycota</taxon>
        <taxon>Agaricomycotina</taxon>
        <taxon>Agaricomycetes</taxon>
        <taxon>Agaricomycetidae</taxon>
        <taxon>Agaricales</taxon>
        <taxon>Agaricineae</taxon>
        <taxon>Strophariaceae</taxon>
        <taxon>Psilocybe</taxon>
    </lineage>
</organism>
<dbReference type="GO" id="GO:0004497">
    <property type="term" value="F:monooxygenase activity"/>
    <property type="evidence" value="ECO:0007669"/>
    <property type="project" value="UniProtKB-KW"/>
</dbReference>
<evidence type="ECO:0000313" key="10">
    <source>
        <dbReference type="EMBL" id="KAF5314881.1"/>
    </source>
</evidence>
<evidence type="ECO:0008006" key="12">
    <source>
        <dbReference type="Google" id="ProtNLM"/>
    </source>
</evidence>
<feature type="binding site" description="axial binding residue" evidence="8">
    <location>
        <position position="453"/>
    </location>
    <ligand>
        <name>heme</name>
        <dbReference type="ChEBI" id="CHEBI:30413"/>
    </ligand>
    <ligandPart>
        <name>Fe</name>
        <dbReference type="ChEBI" id="CHEBI:18248"/>
    </ligandPart>
</feature>
<evidence type="ECO:0000256" key="9">
    <source>
        <dbReference type="SAM" id="Phobius"/>
    </source>
</evidence>
<dbReference type="OrthoDB" id="1055148at2759"/>
<proteinExistence type="inferred from homology"/>
<comment type="caution">
    <text evidence="10">The sequence shown here is derived from an EMBL/GenBank/DDBJ whole genome shotgun (WGS) entry which is preliminary data.</text>
</comment>
<keyword evidence="7" id="KW-0503">Monooxygenase</keyword>
<reference evidence="10 11" key="1">
    <citation type="journal article" date="2020" name="ISME J.">
        <title>Uncovering the hidden diversity of litter-decomposition mechanisms in mushroom-forming fungi.</title>
        <authorList>
            <person name="Floudas D."/>
            <person name="Bentzer J."/>
            <person name="Ahren D."/>
            <person name="Johansson T."/>
            <person name="Persson P."/>
            <person name="Tunlid A."/>
        </authorList>
    </citation>
    <scope>NUCLEOTIDE SEQUENCE [LARGE SCALE GENOMIC DNA]</scope>
    <source>
        <strain evidence="10 11">CBS 101986</strain>
    </source>
</reference>